<dbReference type="GO" id="GO:0030246">
    <property type="term" value="F:carbohydrate binding"/>
    <property type="evidence" value="ECO:0007669"/>
    <property type="project" value="InterPro"/>
</dbReference>
<dbReference type="Gene3D" id="2.70.98.10">
    <property type="match status" value="1"/>
</dbReference>
<dbReference type="SUPFAM" id="SSF74650">
    <property type="entry name" value="Galactose mutarotase-like"/>
    <property type="match status" value="1"/>
</dbReference>
<accession>A0AAP9AGP9</accession>
<reference evidence="1 2" key="1">
    <citation type="submission" date="2019-01" db="EMBL/GenBank/DDBJ databases">
        <title>Florfenicol resistance in Enterobacteriaceae and whole-genome sequence analysis of florfenicol-resistant Leclercia adecarboxylata strain R25.</title>
        <authorList>
            <person name="Bao Q."/>
            <person name="Ying Y."/>
        </authorList>
    </citation>
    <scope>NUCLEOTIDE SEQUENCE [LARGE SCALE GENOMIC DNA]</scope>
    <source>
        <strain evidence="1 2">R25</strain>
    </source>
</reference>
<protein>
    <submittedName>
        <fullName evidence="1">Aldose 1-epimerase</fullName>
    </submittedName>
</protein>
<dbReference type="AlphaFoldDB" id="A0AAP9AGP9"/>
<dbReference type="RefSeq" id="WP_142486715.1">
    <property type="nucleotide sequence ID" value="NZ_CP035382.1"/>
</dbReference>
<dbReference type="GO" id="GO:0016853">
    <property type="term" value="F:isomerase activity"/>
    <property type="evidence" value="ECO:0007669"/>
    <property type="project" value="InterPro"/>
</dbReference>
<gene>
    <name evidence="1" type="ORF">ES815_03980</name>
</gene>
<dbReference type="EMBL" id="CP035382">
    <property type="protein sequence ID" value="QDK17510.1"/>
    <property type="molecule type" value="Genomic_DNA"/>
</dbReference>
<name>A0AAP9AGP9_9ENTR</name>
<dbReference type="CDD" id="cd09021">
    <property type="entry name" value="Aldose_epim_Ec_YphB"/>
    <property type="match status" value="1"/>
</dbReference>
<evidence type="ECO:0000313" key="1">
    <source>
        <dbReference type="EMBL" id="QDK17510.1"/>
    </source>
</evidence>
<dbReference type="InterPro" id="IPR008183">
    <property type="entry name" value="Aldose_1/G6P_1-epimerase"/>
</dbReference>
<dbReference type="Proteomes" id="UP000317812">
    <property type="component" value="Chromosome"/>
</dbReference>
<dbReference type="InterPro" id="IPR011013">
    <property type="entry name" value="Gal_mutarotase_sf_dom"/>
</dbReference>
<evidence type="ECO:0000313" key="2">
    <source>
        <dbReference type="Proteomes" id="UP000317812"/>
    </source>
</evidence>
<sequence length="280" mass="31389">MATLLIENAHLRMRVNPQGGGLQELFSHTHGQPVLWDEVDSALFPMVPLANRVAGNRFAFQGQEIVLPQSPVDERFFLHGDGWQALWQVESRTETECVLTLRRQHACGFDYQAVLRYQLRGNVLWAELMLTHLGTQPMLYGLGFHPWFYFDARSRLQFSASGYWPEGEHHLPLAWQSPVPPDIDFSTAQQGSDGWLNVGYSGWNGVATIQRDVMSITITAQTPWLMLFRMSGKSFLCLEPQSHPVNAHNMPGQPGLVVLRPGDSTQFAMKIAVESAVGGC</sequence>
<dbReference type="Pfam" id="PF01263">
    <property type="entry name" value="Aldose_epim"/>
    <property type="match status" value="1"/>
</dbReference>
<dbReference type="GO" id="GO:0005975">
    <property type="term" value="P:carbohydrate metabolic process"/>
    <property type="evidence" value="ECO:0007669"/>
    <property type="project" value="InterPro"/>
</dbReference>
<proteinExistence type="predicted"/>
<organism evidence="1 2">
    <name type="scientific">Leclercia adecarboxylata</name>
    <dbReference type="NCBI Taxonomy" id="83655"/>
    <lineage>
        <taxon>Bacteria</taxon>
        <taxon>Pseudomonadati</taxon>
        <taxon>Pseudomonadota</taxon>
        <taxon>Gammaproteobacteria</taxon>
        <taxon>Enterobacterales</taxon>
        <taxon>Enterobacteriaceae</taxon>
        <taxon>Leclercia</taxon>
    </lineage>
</organism>
<dbReference type="InterPro" id="IPR014718">
    <property type="entry name" value="GH-type_carb-bd"/>
</dbReference>